<gene>
    <name evidence="2" type="ORF">D9C73_013255</name>
</gene>
<dbReference type="PANTHER" id="PTHR46120:SF1">
    <property type="entry name" value="HCY-BINDING DOMAIN-CONTAINING PROTEIN"/>
    <property type="match status" value="1"/>
</dbReference>
<evidence type="ECO:0000256" key="1">
    <source>
        <dbReference type="ARBA" id="ARBA00034478"/>
    </source>
</evidence>
<protein>
    <submittedName>
        <fullName evidence="2">Betaine--homocysteine S-methyltransferase 1</fullName>
    </submittedName>
</protein>
<dbReference type="Gene3D" id="3.20.20.330">
    <property type="entry name" value="Homocysteine-binding-like domain"/>
    <property type="match status" value="1"/>
</dbReference>
<dbReference type="GO" id="GO:0071267">
    <property type="term" value="P:L-methionine salvage"/>
    <property type="evidence" value="ECO:0007669"/>
    <property type="project" value="TreeGrafter"/>
</dbReference>
<sequence>MMKEGVEKAGLKAHYMVQSLAYHTPDCSCQGFIDPPEFPFVCAHTLCWCTTLHCSKLKAASEKHGNWGAGLEMHTKPWVRARARRDYWETLKPASGRPLCPSLSVPDSWGVTKGHTDLLQQKTTQAAVR</sequence>
<proteinExistence type="predicted"/>
<dbReference type="AlphaFoldDB" id="A0A4U5UTL9"/>
<keyword evidence="3" id="KW-1185">Reference proteome</keyword>
<dbReference type="Proteomes" id="UP000298787">
    <property type="component" value="Chromosome 11"/>
</dbReference>
<name>A0A4U5UTL9_COLLU</name>
<accession>A0A4U5UTL9</accession>
<dbReference type="GO" id="GO:0005829">
    <property type="term" value="C:cytosol"/>
    <property type="evidence" value="ECO:0007669"/>
    <property type="project" value="TreeGrafter"/>
</dbReference>
<dbReference type="InterPro" id="IPR036589">
    <property type="entry name" value="HCY_dom_sf"/>
</dbReference>
<keyword evidence="2" id="KW-0808">Transferase</keyword>
<evidence type="ECO:0000313" key="2">
    <source>
        <dbReference type="EMBL" id="TKS77920.1"/>
    </source>
</evidence>
<dbReference type="PANTHER" id="PTHR46120">
    <property type="entry name" value="BETAINE--HOMOCYSTEINE S-METHYLTRANSFERASE 1"/>
    <property type="match status" value="1"/>
</dbReference>
<dbReference type="STRING" id="240159.A0A4U5UTL9"/>
<dbReference type="GO" id="GO:0032259">
    <property type="term" value="P:methylation"/>
    <property type="evidence" value="ECO:0007669"/>
    <property type="project" value="UniProtKB-KW"/>
</dbReference>
<organism evidence="2 3">
    <name type="scientific">Collichthys lucidus</name>
    <name type="common">Big head croaker</name>
    <name type="synonym">Sciaena lucida</name>
    <dbReference type="NCBI Taxonomy" id="240159"/>
    <lineage>
        <taxon>Eukaryota</taxon>
        <taxon>Metazoa</taxon>
        <taxon>Chordata</taxon>
        <taxon>Craniata</taxon>
        <taxon>Vertebrata</taxon>
        <taxon>Euteleostomi</taxon>
        <taxon>Actinopterygii</taxon>
        <taxon>Neopterygii</taxon>
        <taxon>Teleostei</taxon>
        <taxon>Neoteleostei</taxon>
        <taxon>Acanthomorphata</taxon>
        <taxon>Eupercaria</taxon>
        <taxon>Sciaenidae</taxon>
        <taxon>Collichthys</taxon>
    </lineage>
</organism>
<comment type="pathway">
    <text evidence="1">Amino-acid biosynthesis; L-methionine biosynthesis via de novo pathway.</text>
</comment>
<keyword evidence="2" id="KW-0489">Methyltransferase</keyword>
<dbReference type="SUPFAM" id="SSF82282">
    <property type="entry name" value="Homocysteine S-methyltransferase"/>
    <property type="match status" value="1"/>
</dbReference>
<dbReference type="EMBL" id="CM014088">
    <property type="protein sequence ID" value="TKS77920.1"/>
    <property type="molecule type" value="Genomic_DNA"/>
</dbReference>
<dbReference type="InterPro" id="IPR051524">
    <property type="entry name" value="BHMT"/>
</dbReference>
<dbReference type="GO" id="GO:0047150">
    <property type="term" value="F:betaine-homocysteine S-methyltransferase activity"/>
    <property type="evidence" value="ECO:0007669"/>
    <property type="project" value="TreeGrafter"/>
</dbReference>
<evidence type="ECO:0000313" key="3">
    <source>
        <dbReference type="Proteomes" id="UP000298787"/>
    </source>
</evidence>
<reference evidence="2 3" key="1">
    <citation type="submission" date="2019-01" db="EMBL/GenBank/DDBJ databases">
        <title>Genome Assembly of Collichthys lucidus.</title>
        <authorList>
            <person name="Cai M."/>
            <person name="Xiao S."/>
        </authorList>
    </citation>
    <scope>NUCLEOTIDE SEQUENCE [LARGE SCALE GENOMIC DNA]</scope>
    <source>
        <strain evidence="2">JT15FE1705JMU</strain>
        <tissue evidence="2">Muscle</tissue>
    </source>
</reference>